<dbReference type="Proteomes" id="UP000326881">
    <property type="component" value="Plasmid unnamed"/>
</dbReference>
<geneLocation type="plasmid" evidence="2 3">
    <name>unnamed</name>
</geneLocation>
<protein>
    <submittedName>
        <fullName evidence="2">Sugar phosphate isomerase/epimerase</fullName>
    </submittedName>
</protein>
<dbReference type="PANTHER" id="PTHR12110:SF53">
    <property type="entry name" value="BLR5974 PROTEIN"/>
    <property type="match status" value="1"/>
</dbReference>
<dbReference type="PANTHER" id="PTHR12110">
    <property type="entry name" value="HYDROXYPYRUVATE ISOMERASE"/>
    <property type="match status" value="1"/>
</dbReference>
<dbReference type="InterPro" id="IPR050312">
    <property type="entry name" value="IolE/XylAMocC-like"/>
</dbReference>
<dbReference type="GO" id="GO:0016853">
    <property type="term" value="F:isomerase activity"/>
    <property type="evidence" value="ECO:0007669"/>
    <property type="project" value="UniProtKB-KW"/>
</dbReference>
<keyword evidence="2" id="KW-0614">Plasmid</keyword>
<sequence>MSTGIVSLRTKFDNSDRGDAAMKIGLSSYSFRPLMQSGAMQIEDVFAWVGKHGGDHVELATLSVAPEGQDLQYQLIDDAEMLERLTGASGKSGVPLAGLCTSGNFIDDNERAFQLARLKRYVELCDKLGVRFLRHDVVPWSLRVTAPGQFEAAFPAIAQATHELAVHAGRYGVTTSVEDHGFFMNSSERIKRLLHAVNLPSFKLTVDIGNFLCVDENPLTGTRACLSDASFVHIKDFYVRQTAPGTDWLQTVGGQAIRGSVFGYGDLPVQSIIEDIVASGYDGFVSLEYEGNEPTQYGCEIGLKNAKAMFAAGGR</sequence>
<evidence type="ECO:0000259" key="1">
    <source>
        <dbReference type="Pfam" id="PF01261"/>
    </source>
</evidence>
<dbReference type="KEGG" id="rgr:FZ934_22495"/>
<dbReference type="AlphaFoldDB" id="A0A5Q0CCD7"/>
<feature type="domain" description="Xylose isomerase-like TIM barrel" evidence="1">
    <location>
        <begin position="46"/>
        <end position="295"/>
    </location>
</feature>
<name>A0A5Q0CCD7_9HYPH</name>
<evidence type="ECO:0000313" key="2">
    <source>
        <dbReference type="EMBL" id="QFY63082.1"/>
    </source>
</evidence>
<reference evidence="2 3" key="1">
    <citation type="submission" date="2019-08" db="EMBL/GenBank/DDBJ databases">
        <title>Prosopis cineraria nodule microbiome.</title>
        <authorList>
            <person name="Ali R."/>
            <person name="Chaluvadi S.R."/>
            <person name="Wang X."/>
        </authorList>
    </citation>
    <scope>NUCLEOTIDE SEQUENCE [LARGE SCALE GENOMIC DNA]</scope>
    <source>
        <strain evidence="2 3">BG7</strain>
        <plasmid evidence="2 3">unnamed</plasmid>
    </source>
</reference>
<keyword evidence="2" id="KW-0413">Isomerase</keyword>
<dbReference type="OrthoDB" id="256906at2"/>
<evidence type="ECO:0000313" key="3">
    <source>
        <dbReference type="Proteomes" id="UP000326881"/>
    </source>
</evidence>
<dbReference type="Gene3D" id="3.20.20.150">
    <property type="entry name" value="Divalent-metal-dependent TIM barrel enzymes"/>
    <property type="match status" value="1"/>
</dbReference>
<dbReference type="SUPFAM" id="SSF51658">
    <property type="entry name" value="Xylose isomerase-like"/>
    <property type="match status" value="1"/>
</dbReference>
<dbReference type="Pfam" id="PF01261">
    <property type="entry name" value="AP_endonuc_2"/>
    <property type="match status" value="1"/>
</dbReference>
<organism evidence="2 3">
    <name type="scientific">Rhizobium grahamii</name>
    <dbReference type="NCBI Taxonomy" id="1120045"/>
    <lineage>
        <taxon>Bacteria</taxon>
        <taxon>Pseudomonadati</taxon>
        <taxon>Pseudomonadota</taxon>
        <taxon>Alphaproteobacteria</taxon>
        <taxon>Hyphomicrobiales</taxon>
        <taxon>Rhizobiaceae</taxon>
        <taxon>Rhizobium/Agrobacterium group</taxon>
        <taxon>Rhizobium</taxon>
    </lineage>
</organism>
<dbReference type="EMBL" id="CP043499">
    <property type="protein sequence ID" value="QFY63082.1"/>
    <property type="molecule type" value="Genomic_DNA"/>
</dbReference>
<gene>
    <name evidence="2" type="ORF">FZ934_22495</name>
</gene>
<dbReference type="InterPro" id="IPR013022">
    <property type="entry name" value="Xyl_isomerase-like_TIM-brl"/>
</dbReference>
<dbReference type="InterPro" id="IPR036237">
    <property type="entry name" value="Xyl_isomerase-like_sf"/>
</dbReference>
<accession>A0A5Q0CCD7</accession>
<proteinExistence type="predicted"/>
<keyword evidence="3" id="KW-1185">Reference proteome</keyword>